<accession>A0A8S0Z7G1</accession>
<dbReference type="EMBL" id="CADEBD010000284">
    <property type="protein sequence ID" value="CAB3228982.1"/>
    <property type="molecule type" value="Genomic_DNA"/>
</dbReference>
<reference evidence="2 3" key="1">
    <citation type="submission" date="2020-04" db="EMBL/GenBank/DDBJ databases">
        <authorList>
            <person name="Wallbank WR R."/>
            <person name="Pardo Diaz C."/>
            <person name="Kozak K."/>
            <person name="Martin S."/>
            <person name="Jiggins C."/>
            <person name="Moest M."/>
            <person name="Warren A I."/>
            <person name="Byers J.R.P. K."/>
            <person name="Montejo-Kovacevich G."/>
            <person name="Yen C E."/>
        </authorList>
    </citation>
    <scope>NUCLEOTIDE SEQUENCE [LARGE SCALE GENOMIC DNA]</scope>
</reference>
<dbReference type="AlphaFoldDB" id="A0A8S0Z7G1"/>
<evidence type="ECO:0000256" key="1">
    <source>
        <dbReference type="SAM" id="SignalP"/>
    </source>
</evidence>
<sequence>MKFKLLVLLAACLVMCVPPAHSRDISRIASSAINTARGIASIVPQMVKAKGSAVAKAAADMASIVTVGAGLKVNALGRAASSIKDAVSDGLYAFSEALTKGANTITGDFPSYNEPNPTIRVRSPYTVRCAVDPCNQKVVELKVSPPTYYRYAPSVLKMLRNAAERRYRHGKFLNSRHGIARRLPFAYEIIHTPRVYRGPMGTFLVQKK</sequence>
<evidence type="ECO:0000313" key="3">
    <source>
        <dbReference type="Proteomes" id="UP000494256"/>
    </source>
</evidence>
<comment type="caution">
    <text evidence="2">The sequence shown here is derived from an EMBL/GenBank/DDBJ whole genome shotgun (WGS) entry which is preliminary data.</text>
</comment>
<dbReference type="Proteomes" id="UP000494256">
    <property type="component" value="Unassembled WGS sequence"/>
</dbReference>
<feature type="chain" id="PRO_5035787129" evidence="1">
    <location>
        <begin position="23"/>
        <end position="208"/>
    </location>
</feature>
<gene>
    <name evidence="2" type="ORF">APLA_LOCUS3775</name>
</gene>
<feature type="signal peptide" evidence="1">
    <location>
        <begin position="1"/>
        <end position="22"/>
    </location>
</feature>
<name>A0A8S0Z7G1_ARCPL</name>
<organism evidence="2 3">
    <name type="scientific">Arctia plantaginis</name>
    <name type="common">Wood tiger moth</name>
    <name type="synonym">Phalaena plantaginis</name>
    <dbReference type="NCBI Taxonomy" id="874455"/>
    <lineage>
        <taxon>Eukaryota</taxon>
        <taxon>Metazoa</taxon>
        <taxon>Ecdysozoa</taxon>
        <taxon>Arthropoda</taxon>
        <taxon>Hexapoda</taxon>
        <taxon>Insecta</taxon>
        <taxon>Pterygota</taxon>
        <taxon>Neoptera</taxon>
        <taxon>Endopterygota</taxon>
        <taxon>Lepidoptera</taxon>
        <taxon>Glossata</taxon>
        <taxon>Ditrysia</taxon>
        <taxon>Noctuoidea</taxon>
        <taxon>Erebidae</taxon>
        <taxon>Arctiinae</taxon>
        <taxon>Arctia</taxon>
    </lineage>
</organism>
<evidence type="ECO:0000313" key="2">
    <source>
        <dbReference type="EMBL" id="CAB3228982.1"/>
    </source>
</evidence>
<proteinExistence type="predicted"/>
<protein>
    <submittedName>
        <fullName evidence="2">Uncharacterized protein</fullName>
    </submittedName>
</protein>
<keyword evidence="1" id="KW-0732">Signal</keyword>